<feature type="transmembrane region" description="Helical" evidence="1">
    <location>
        <begin position="21"/>
        <end position="47"/>
    </location>
</feature>
<dbReference type="InterPro" id="IPR025327">
    <property type="entry name" value="DUF4233"/>
</dbReference>
<feature type="transmembrane region" description="Helical" evidence="1">
    <location>
        <begin position="53"/>
        <end position="73"/>
    </location>
</feature>
<accession>A0A4R5U2L1</accession>
<dbReference type="OrthoDB" id="3267755at2"/>
<reference evidence="2 3" key="1">
    <citation type="submission" date="2019-03" db="EMBL/GenBank/DDBJ databases">
        <title>Arthrobacter sp. nov., an bacterium isolated from biocrust in Mu Us Desert.</title>
        <authorList>
            <person name="Lixiong L."/>
        </authorList>
    </citation>
    <scope>NUCLEOTIDE SEQUENCE [LARGE SCALE GENOMIC DNA]</scope>
    <source>
        <strain evidence="2 3">SLN-3</strain>
    </source>
</reference>
<gene>
    <name evidence="2" type="ORF">E2F48_01460</name>
</gene>
<sequence length="147" mass="16507">MARLTKAQREWRPGMPRKRRSIKIMFASTVLLLEAFVVFFGTLVIFGLRRDELSPALILGSGVALSLLLVLTCAVLTRPWGIAVGWVLQLAIIAAGFLEPTMFLVGIAFALTWLYGIRTGRRLDRENAERDRAQAEWEREHPEAAAE</sequence>
<evidence type="ECO:0000313" key="2">
    <source>
        <dbReference type="EMBL" id="TDK27818.1"/>
    </source>
</evidence>
<name>A0A4R5U2L1_9MICC</name>
<keyword evidence="1" id="KW-0812">Transmembrane</keyword>
<comment type="caution">
    <text evidence="2">The sequence shown here is derived from an EMBL/GenBank/DDBJ whole genome shotgun (WGS) entry which is preliminary data.</text>
</comment>
<dbReference type="AlphaFoldDB" id="A0A4R5U2L1"/>
<dbReference type="Pfam" id="PF14017">
    <property type="entry name" value="DUF4233"/>
    <property type="match status" value="1"/>
</dbReference>
<evidence type="ECO:0000256" key="1">
    <source>
        <dbReference type="SAM" id="Phobius"/>
    </source>
</evidence>
<dbReference type="RefSeq" id="WP_133402238.1">
    <property type="nucleotide sequence ID" value="NZ_SMTK01000001.1"/>
</dbReference>
<organism evidence="2 3">
    <name type="scientific">Arthrobacter crusticola</name>
    <dbReference type="NCBI Taxonomy" id="2547960"/>
    <lineage>
        <taxon>Bacteria</taxon>
        <taxon>Bacillati</taxon>
        <taxon>Actinomycetota</taxon>
        <taxon>Actinomycetes</taxon>
        <taxon>Micrococcales</taxon>
        <taxon>Micrococcaceae</taxon>
        <taxon>Arthrobacter</taxon>
    </lineage>
</organism>
<keyword evidence="3" id="KW-1185">Reference proteome</keyword>
<proteinExistence type="predicted"/>
<protein>
    <submittedName>
        <fullName evidence="2">DUF4233 domain-containing protein</fullName>
    </submittedName>
</protein>
<keyword evidence="1" id="KW-1133">Transmembrane helix</keyword>
<evidence type="ECO:0000313" key="3">
    <source>
        <dbReference type="Proteomes" id="UP000295411"/>
    </source>
</evidence>
<dbReference type="Proteomes" id="UP000295411">
    <property type="component" value="Unassembled WGS sequence"/>
</dbReference>
<keyword evidence="1" id="KW-0472">Membrane</keyword>
<dbReference type="EMBL" id="SMTK01000001">
    <property type="protein sequence ID" value="TDK27818.1"/>
    <property type="molecule type" value="Genomic_DNA"/>
</dbReference>